<protein>
    <submittedName>
        <fullName evidence="3">Putative homing endonuclease</fullName>
    </submittedName>
</protein>
<dbReference type="Pfam" id="PF13392">
    <property type="entry name" value="HNH_3"/>
    <property type="match status" value="1"/>
</dbReference>
<proteinExistence type="predicted"/>
<dbReference type="Gene3D" id="3.90.75.20">
    <property type="match status" value="1"/>
</dbReference>
<dbReference type="GO" id="GO:0004519">
    <property type="term" value="F:endonuclease activity"/>
    <property type="evidence" value="ECO:0007669"/>
    <property type="project" value="UniProtKB-KW"/>
</dbReference>
<dbReference type="EMBL" id="MT142457">
    <property type="protein sequence ID" value="QJA81374.1"/>
    <property type="molecule type" value="Genomic_DNA"/>
</dbReference>
<evidence type="ECO:0000313" key="2">
    <source>
        <dbReference type="EMBL" id="QJA62362.1"/>
    </source>
</evidence>
<reference evidence="3" key="1">
    <citation type="submission" date="2020-03" db="EMBL/GenBank/DDBJ databases">
        <title>The deep terrestrial virosphere.</title>
        <authorList>
            <person name="Holmfeldt K."/>
            <person name="Nilsson E."/>
            <person name="Simone D."/>
            <person name="Lopez-Fernandez M."/>
            <person name="Wu X."/>
            <person name="de Brujin I."/>
            <person name="Lundin D."/>
            <person name="Andersson A."/>
            <person name="Bertilsson S."/>
            <person name="Dopson M."/>
        </authorList>
    </citation>
    <scope>NUCLEOTIDE SEQUENCE</scope>
    <source>
        <strain evidence="3">MM415A00550</strain>
        <strain evidence="2">MM415B00794</strain>
    </source>
</reference>
<dbReference type="SUPFAM" id="SSF54060">
    <property type="entry name" value="His-Me finger endonucleases"/>
    <property type="match status" value="1"/>
</dbReference>
<accession>A0A6M3KIE1</accession>
<name>A0A6M3KIE1_9ZZZZ</name>
<dbReference type="EMBL" id="MT141469">
    <property type="protein sequence ID" value="QJA62362.1"/>
    <property type="molecule type" value="Genomic_DNA"/>
</dbReference>
<evidence type="ECO:0000313" key="3">
    <source>
        <dbReference type="EMBL" id="QJA81374.1"/>
    </source>
</evidence>
<evidence type="ECO:0000259" key="1">
    <source>
        <dbReference type="Pfam" id="PF13392"/>
    </source>
</evidence>
<dbReference type="InterPro" id="IPR003615">
    <property type="entry name" value="HNH_nuc"/>
</dbReference>
<keyword evidence="3" id="KW-0540">Nuclease</keyword>
<dbReference type="AlphaFoldDB" id="A0A6M3KIE1"/>
<organism evidence="3">
    <name type="scientific">viral metagenome</name>
    <dbReference type="NCBI Taxonomy" id="1070528"/>
    <lineage>
        <taxon>unclassified sequences</taxon>
        <taxon>metagenomes</taxon>
        <taxon>organismal metagenomes</taxon>
    </lineage>
</organism>
<keyword evidence="3" id="KW-0378">Hydrolase</keyword>
<feature type="domain" description="HNH nuclease" evidence="1">
    <location>
        <begin position="113"/>
        <end position="153"/>
    </location>
</feature>
<keyword evidence="3" id="KW-0255">Endonuclease</keyword>
<gene>
    <name evidence="3" type="ORF">MM415A00550_0006</name>
    <name evidence="2" type="ORF">MM415B00794_0018</name>
</gene>
<sequence length="181" mass="21163">MTIRICPRCNQEFTATPPQKQLCPTCSEKYDPASLKRIRENQRRIDANSKCPSCGSIKTPISKLCWQCYTNLPRDEKVKSILKNGLWRDSQGYTHIYKPDHPNATKQGYVLEHRFVMAEYLGRPLTKREIVHHFNAIKDDNRLCNLALVCHENHPTKTFMKLLQKHIRKLEAELAQRKFSL</sequence>
<dbReference type="InterPro" id="IPR044925">
    <property type="entry name" value="His-Me_finger_sf"/>
</dbReference>